<sequence length="675" mass="72678">MAWVLGSFSALQNAWAQKSGDQTATFSSNHAAQDLPRWDTVAFKQTLREFQSEAWAPTDTINQLQAISRVILQPKKPSPHKLGSAAWAASKPPEPLPAHKAEQPGSPAGAPHHSPLPFASATSSLLRPQHAALMPAAAAADLSALADAQSALTESQSTAWSILTDMVDMAVSHSQQQLQCLDSCSSSFDLRLQLVSSSPRHSVSSLQTSSSVPIRSRSSSDLQHGASCKGESASDRRDAKLQAAETSDELQRIREDRDQLRIALDSALSQTQQLGALQSEVSMLKGQLEETRQLTAQQMARTQSVVSLPGPEYDQGFSEDEMMEQPASGLLSGMRRHSTCLDRPASGQPSSSRPPTLPRRYSIDAMATDHRKALPAPDLPPLVESPMKTPSATPSMDLGQLSFADAQALLCSLDATLPALNGAGTSLTARAKHAAGAANDLEKAQSELRALRDLRAEPSCWQHSAPHAHAANSQHMRRSSSLPDVKSCTSNGSSSNSSPFASRPSSSSGLRHNSQQLRLDAVQLQARIDALEDQLSREQGRAFRASQERGRLAGELDNLRSAKSDRMGIQGRLSTMADTLAGTHKDLIGAMQQRNAFKHLLKSILDAVEHFVSAANDESVSPQRLFQLMRRCTYLLVLCGFVGVSIKALPHGASTLRGWITTVRIEYGFAVRPSS</sequence>
<keyword evidence="1" id="KW-0175">Coiled coil</keyword>
<comment type="caution">
    <text evidence="3">The sequence shown here is derived from an EMBL/GenBank/DDBJ whole genome shotgun (WGS) entry which is preliminary data.</text>
</comment>
<feature type="region of interest" description="Disordered" evidence="2">
    <location>
        <begin position="373"/>
        <end position="396"/>
    </location>
</feature>
<reference evidence="3 4" key="1">
    <citation type="journal article" date="2024" name="Nat. Commun.">
        <title>Phylogenomics reveals the evolutionary origins of lichenization in chlorophyte algae.</title>
        <authorList>
            <person name="Puginier C."/>
            <person name="Libourel C."/>
            <person name="Otte J."/>
            <person name="Skaloud P."/>
            <person name="Haon M."/>
            <person name="Grisel S."/>
            <person name="Petersen M."/>
            <person name="Berrin J.G."/>
            <person name="Delaux P.M."/>
            <person name="Dal Grande F."/>
            <person name="Keller J."/>
        </authorList>
    </citation>
    <scope>NUCLEOTIDE SEQUENCE [LARGE SCALE GENOMIC DNA]</scope>
    <source>
        <strain evidence="3 4">SAG 2145</strain>
    </source>
</reference>
<feature type="region of interest" description="Disordered" evidence="2">
    <location>
        <begin position="462"/>
        <end position="514"/>
    </location>
</feature>
<feature type="coiled-coil region" evidence="1">
    <location>
        <begin position="514"/>
        <end position="548"/>
    </location>
</feature>
<feature type="compositionally biased region" description="Low complexity" evidence="2">
    <location>
        <begin position="487"/>
        <end position="514"/>
    </location>
</feature>
<feature type="region of interest" description="Disordered" evidence="2">
    <location>
        <begin position="75"/>
        <end position="120"/>
    </location>
</feature>
<name>A0AAW1S362_9CHLO</name>
<dbReference type="AlphaFoldDB" id="A0AAW1S362"/>
<accession>A0AAW1S362</accession>
<feature type="region of interest" description="Disordered" evidence="2">
    <location>
        <begin position="339"/>
        <end position="359"/>
    </location>
</feature>
<evidence type="ECO:0000256" key="2">
    <source>
        <dbReference type="SAM" id="MobiDB-lite"/>
    </source>
</evidence>
<feature type="compositionally biased region" description="Low complexity" evidence="2">
    <location>
        <begin position="349"/>
        <end position="359"/>
    </location>
</feature>
<dbReference type="EMBL" id="JALJOS010000004">
    <property type="protein sequence ID" value="KAK9840451.1"/>
    <property type="molecule type" value="Genomic_DNA"/>
</dbReference>
<feature type="region of interest" description="Disordered" evidence="2">
    <location>
        <begin position="199"/>
        <end position="252"/>
    </location>
</feature>
<organism evidence="3 4">
    <name type="scientific">Apatococcus lobatus</name>
    <dbReference type="NCBI Taxonomy" id="904363"/>
    <lineage>
        <taxon>Eukaryota</taxon>
        <taxon>Viridiplantae</taxon>
        <taxon>Chlorophyta</taxon>
        <taxon>core chlorophytes</taxon>
        <taxon>Trebouxiophyceae</taxon>
        <taxon>Chlorellales</taxon>
        <taxon>Chlorellaceae</taxon>
        <taxon>Apatococcus</taxon>
    </lineage>
</organism>
<evidence type="ECO:0000313" key="3">
    <source>
        <dbReference type="EMBL" id="KAK9840451.1"/>
    </source>
</evidence>
<protein>
    <submittedName>
        <fullName evidence="3">Uncharacterized protein</fullName>
    </submittedName>
</protein>
<dbReference type="Proteomes" id="UP001438707">
    <property type="component" value="Unassembled WGS sequence"/>
</dbReference>
<proteinExistence type="predicted"/>
<evidence type="ECO:0000256" key="1">
    <source>
        <dbReference type="SAM" id="Coils"/>
    </source>
</evidence>
<evidence type="ECO:0000313" key="4">
    <source>
        <dbReference type="Proteomes" id="UP001438707"/>
    </source>
</evidence>
<keyword evidence="4" id="KW-1185">Reference proteome</keyword>
<feature type="compositionally biased region" description="Low complexity" evidence="2">
    <location>
        <begin position="199"/>
        <end position="220"/>
    </location>
</feature>
<gene>
    <name evidence="3" type="ORF">WJX74_010041</name>
</gene>
<feature type="compositionally biased region" description="Polar residues" evidence="2">
    <location>
        <begin position="471"/>
        <end position="482"/>
    </location>
</feature>